<dbReference type="Gene3D" id="2.60.120.920">
    <property type="match status" value="1"/>
</dbReference>
<reference evidence="2" key="1">
    <citation type="submission" date="2013-12" db="EMBL/GenBank/DDBJ databases">
        <authorList>
            <person name="Aslett M."/>
        </authorList>
    </citation>
    <scope>NUCLEOTIDE SEQUENCE [LARGE SCALE GENOMIC DNA]</scope>
    <source>
        <strain evidence="2">Lindley</strain>
    </source>
</reference>
<dbReference type="InterPro" id="IPR036770">
    <property type="entry name" value="Ankyrin_rpt-contain_sf"/>
</dbReference>
<dbReference type="InterPro" id="IPR043136">
    <property type="entry name" value="B30.2/SPRY_sf"/>
</dbReference>
<dbReference type="InterPro" id="IPR003877">
    <property type="entry name" value="SPRY_dom"/>
</dbReference>
<evidence type="ECO:0000313" key="2">
    <source>
        <dbReference type="Proteomes" id="UP000050741"/>
    </source>
</evidence>
<dbReference type="SUPFAM" id="SSF49899">
    <property type="entry name" value="Concanavalin A-like lectins/glucanases"/>
    <property type="match status" value="1"/>
</dbReference>
<feature type="domain" description="B30.2/SPRY" evidence="1">
    <location>
        <begin position="1"/>
        <end position="139"/>
    </location>
</feature>
<accession>A0A183CPA0</accession>
<dbReference type="SUPFAM" id="SSF48403">
    <property type="entry name" value="Ankyrin repeat"/>
    <property type="match status" value="1"/>
</dbReference>
<evidence type="ECO:0000259" key="1">
    <source>
        <dbReference type="PROSITE" id="PS50188"/>
    </source>
</evidence>
<dbReference type="Pfam" id="PF13637">
    <property type="entry name" value="Ank_4"/>
    <property type="match status" value="1"/>
</dbReference>
<evidence type="ECO:0000313" key="3">
    <source>
        <dbReference type="WBParaSite" id="GPLIN_001470700"/>
    </source>
</evidence>
<dbReference type="PROSITE" id="PS50188">
    <property type="entry name" value="B302_SPRY"/>
    <property type="match status" value="1"/>
</dbReference>
<proteinExistence type="predicted"/>
<name>A0A183CPA0_GLOPA</name>
<protein>
    <submittedName>
        <fullName evidence="3">B30.2/SPRY domain-containing protein</fullName>
    </submittedName>
</protein>
<reference evidence="2" key="2">
    <citation type="submission" date="2014-05" db="EMBL/GenBank/DDBJ databases">
        <title>The genome and life-stage specific transcriptomes of Globodera pallida elucidate key aspects of plant parasitism by a cyst nematode.</title>
        <authorList>
            <person name="Cotton J.A."/>
            <person name="Lilley C.J."/>
            <person name="Jones L.M."/>
            <person name="Kikuchi T."/>
            <person name="Reid A.J."/>
            <person name="Thorpe P."/>
            <person name="Tsai I.J."/>
            <person name="Beasley H."/>
            <person name="Blok V."/>
            <person name="Cock P.J.A."/>
            <person name="Van den Akker S.E."/>
            <person name="Holroyd N."/>
            <person name="Hunt M."/>
            <person name="Mantelin S."/>
            <person name="Naghra H."/>
            <person name="Pain A."/>
            <person name="Palomares-Rius J.E."/>
            <person name="Zarowiecki M."/>
            <person name="Berriman M."/>
            <person name="Jones J.T."/>
            <person name="Urwin P.E."/>
        </authorList>
    </citation>
    <scope>NUCLEOTIDE SEQUENCE [LARGE SCALE GENOMIC DNA]</scope>
    <source>
        <strain evidence="2">Lindley</strain>
    </source>
</reference>
<dbReference type="Proteomes" id="UP000050741">
    <property type="component" value="Unassembled WGS sequence"/>
</dbReference>
<keyword evidence="2" id="KW-1185">Reference proteome</keyword>
<dbReference type="WBParaSite" id="GPLIN_001470700">
    <property type="protein sequence ID" value="GPLIN_001470700"/>
    <property type="gene ID" value="GPLIN_001470700"/>
</dbReference>
<sequence length="146" mass="15865">VGHRFFSRHVQGHLEVCRELVAKGADVNHSNNGQTPWLVACKKGNLDIGISDGTFWGHAVEGCTHLEGRFFILGKPRFRVGDVVGCGINLASSQIIYTKNGRRLKTAGFFVDSAADLFPCVTLGKPGAKIETNFGPNFKFNIADGF</sequence>
<dbReference type="AlphaFoldDB" id="A0A183CPA0"/>
<dbReference type="InterPro" id="IPR001870">
    <property type="entry name" value="B30.2/SPRY"/>
</dbReference>
<dbReference type="InterPro" id="IPR002110">
    <property type="entry name" value="Ankyrin_rpt"/>
</dbReference>
<dbReference type="InterPro" id="IPR013320">
    <property type="entry name" value="ConA-like_dom_sf"/>
</dbReference>
<dbReference type="CDD" id="cd12885">
    <property type="entry name" value="SPRY_RanBP_like"/>
    <property type="match status" value="1"/>
</dbReference>
<organism evidence="2 3">
    <name type="scientific">Globodera pallida</name>
    <name type="common">Potato cyst nematode worm</name>
    <name type="synonym">Heterodera pallida</name>
    <dbReference type="NCBI Taxonomy" id="36090"/>
    <lineage>
        <taxon>Eukaryota</taxon>
        <taxon>Metazoa</taxon>
        <taxon>Ecdysozoa</taxon>
        <taxon>Nematoda</taxon>
        <taxon>Chromadorea</taxon>
        <taxon>Rhabditida</taxon>
        <taxon>Tylenchina</taxon>
        <taxon>Tylenchomorpha</taxon>
        <taxon>Tylenchoidea</taxon>
        <taxon>Heteroderidae</taxon>
        <taxon>Heteroderinae</taxon>
        <taxon>Globodera</taxon>
    </lineage>
</organism>
<reference evidence="3" key="3">
    <citation type="submission" date="2016-06" db="UniProtKB">
        <authorList>
            <consortium name="WormBaseParasite"/>
        </authorList>
    </citation>
    <scope>IDENTIFICATION</scope>
</reference>
<dbReference type="InterPro" id="IPR044736">
    <property type="entry name" value="Gid1/RanBPM/SPLA_SPRY"/>
</dbReference>
<dbReference type="Pfam" id="PF00622">
    <property type="entry name" value="SPRY"/>
    <property type="match status" value="1"/>
</dbReference>